<protein>
    <submittedName>
        <fullName evidence="2">Uncharacterized protein</fullName>
    </submittedName>
</protein>
<sequence length="499" mass="55042">MLAPRRLAGPATLLAAILSIGLTTSRASGDEAAKDATPSAAGGVKLLGEGDRLADEGKPNEAVVRYKSAFEQILPALRHIPFKHEVKRDVTRREAMKDMLLKEFEEDMTPEEFRTNELAMKAFGLIPRETDLKAMIVQVYSEEVAAFYDPKTKTMHLIEEPEEVRKAQPSFLERLFGKRGGFDKDENKTVIAHELTHALADQHYDLQKLHKDAKNDDDRAMAVSSLIEGEATLAMIGAQMEDWDGTRTPKLPAADLDRTMTFLGPFMSMMGGGKSLKSAPPIISETLIFPYLRGMVFCAWLANKGGWKAIDDAYRNPPASTEQILHPEKFLGKPDLPTVIDLGKVDPGPPWKEIGRNVLGELQTAIMLGRQGSKAAAGWDGDRYAIFEGPGDKLALVWFSTWDSPEEAREFAEAYVRYQTKRQGKKGFQPETIPAALWRCQDDSCQVVERRGADVVVVEGFPPVATGRLVESAFHATKAEFQPPKGSPQPADTPSPAKP</sequence>
<dbReference type="EMBL" id="CP042997">
    <property type="protein sequence ID" value="QEH33993.1"/>
    <property type="molecule type" value="Genomic_DNA"/>
</dbReference>
<feature type="compositionally biased region" description="Pro residues" evidence="1">
    <location>
        <begin position="485"/>
        <end position="499"/>
    </location>
</feature>
<dbReference type="KEGG" id="agv:OJF2_25260"/>
<dbReference type="RefSeq" id="WP_148593979.1">
    <property type="nucleotide sequence ID" value="NZ_CP042997.1"/>
</dbReference>
<dbReference type="AlphaFoldDB" id="A0A5B9W0E2"/>
<organism evidence="2 3">
    <name type="scientific">Aquisphaera giovannonii</name>
    <dbReference type="NCBI Taxonomy" id="406548"/>
    <lineage>
        <taxon>Bacteria</taxon>
        <taxon>Pseudomonadati</taxon>
        <taxon>Planctomycetota</taxon>
        <taxon>Planctomycetia</taxon>
        <taxon>Isosphaerales</taxon>
        <taxon>Isosphaeraceae</taxon>
        <taxon>Aquisphaera</taxon>
    </lineage>
</organism>
<evidence type="ECO:0000313" key="2">
    <source>
        <dbReference type="EMBL" id="QEH33993.1"/>
    </source>
</evidence>
<proteinExistence type="predicted"/>
<gene>
    <name evidence="2" type="ORF">OJF2_25260</name>
</gene>
<name>A0A5B9W0E2_9BACT</name>
<evidence type="ECO:0000256" key="1">
    <source>
        <dbReference type="SAM" id="MobiDB-lite"/>
    </source>
</evidence>
<dbReference type="Proteomes" id="UP000324233">
    <property type="component" value="Chromosome"/>
</dbReference>
<dbReference type="OrthoDB" id="263516at2"/>
<evidence type="ECO:0000313" key="3">
    <source>
        <dbReference type="Proteomes" id="UP000324233"/>
    </source>
</evidence>
<feature type="region of interest" description="Disordered" evidence="1">
    <location>
        <begin position="478"/>
        <end position="499"/>
    </location>
</feature>
<keyword evidence="3" id="KW-1185">Reference proteome</keyword>
<reference evidence="2 3" key="1">
    <citation type="submission" date="2019-08" db="EMBL/GenBank/DDBJ databases">
        <title>Deep-cultivation of Planctomycetes and their phenomic and genomic characterization uncovers novel biology.</title>
        <authorList>
            <person name="Wiegand S."/>
            <person name="Jogler M."/>
            <person name="Boedeker C."/>
            <person name="Pinto D."/>
            <person name="Vollmers J."/>
            <person name="Rivas-Marin E."/>
            <person name="Kohn T."/>
            <person name="Peeters S.H."/>
            <person name="Heuer A."/>
            <person name="Rast P."/>
            <person name="Oberbeckmann S."/>
            <person name="Bunk B."/>
            <person name="Jeske O."/>
            <person name="Meyerdierks A."/>
            <person name="Storesund J.E."/>
            <person name="Kallscheuer N."/>
            <person name="Luecker S."/>
            <person name="Lage O.M."/>
            <person name="Pohl T."/>
            <person name="Merkel B.J."/>
            <person name="Hornburger P."/>
            <person name="Mueller R.-W."/>
            <person name="Bruemmer F."/>
            <person name="Labrenz M."/>
            <person name="Spormann A.M."/>
            <person name="Op den Camp H."/>
            <person name="Overmann J."/>
            <person name="Amann R."/>
            <person name="Jetten M.S.M."/>
            <person name="Mascher T."/>
            <person name="Medema M.H."/>
            <person name="Devos D.P."/>
            <person name="Kaster A.-K."/>
            <person name="Ovreas L."/>
            <person name="Rohde M."/>
            <person name="Galperin M.Y."/>
            <person name="Jogler C."/>
        </authorList>
    </citation>
    <scope>NUCLEOTIDE SEQUENCE [LARGE SCALE GENOMIC DNA]</scope>
    <source>
        <strain evidence="2 3">OJF2</strain>
    </source>
</reference>
<accession>A0A5B9W0E2</accession>